<dbReference type="InterPro" id="IPR054205">
    <property type="entry name" value="DUF6911"/>
</dbReference>
<dbReference type="EMBL" id="AWGA01000064">
    <property type="protein sequence ID" value="TEA26862.1"/>
    <property type="molecule type" value="Genomic_DNA"/>
</dbReference>
<reference evidence="1 2" key="1">
    <citation type="journal article" date="2014" name="Appl. Environ. Microbiol.">
        <title>Genomic features of a bumble bee symbiont reflect its host environment.</title>
        <authorList>
            <person name="Martinson V.G."/>
            <person name="Magoc T."/>
            <person name="Koch H."/>
            <person name="Salzberg S.L."/>
            <person name="Moran N.A."/>
        </authorList>
    </citation>
    <scope>NUCLEOTIDE SEQUENCE [LARGE SCALE GENOMIC DNA]</scope>
    <source>
        <strain evidence="1 2">Bimp</strain>
    </source>
</reference>
<keyword evidence="2" id="KW-1185">Reference proteome</keyword>
<evidence type="ECO:0000313" key="1">
    <source>
        <dbReference type="EMBL" id="TEA26862.1"/>
    </source>
</evidence>
<name>A0AB94IBT0_9GAMM</name>
<protein>
    <recommendedName>
        <fullName evidence="3">CdiI family contact-dependent growth inhibition immunity protein</fullName>
    </recommendedName>
</protein>
<evidence type="ECO:0008006" key="3">
    <source>
        <dbReference type="Google" id="ProtNLM"/>
    </source>
</evidence>
<evidence type="ECO:0000313" key="2">
    <source>
        <dbReference type="Proteomes" id="UP000506160"/>
    </source>
</evidence>
<accession>A0AB94IBT0</accession>
<dbReference type="Pfam" id="PF21852">
    <property type="entry name" value="DUF6911"/>
    <property type="match status" value="1"/>
</dbReference>
<proteinExistence type="predicted"/>
<organism evidence="1 2">
    <name type="scientific">Candidatus Schmidhempelia bombi str. Bimp</name>
    <dbReference type="NCBI Taxonomy" id="1387197"/>
    <lineage>
        <taxon>Bacteria</taxon>
        <taxon>Pseudomonadati</taxon>
        <taxon>Pseudomonadota</taxon>
        <taxon>Gammaproteobacteria</taxon>
        <taxon>Orbales</taxon>
        <taxon>Orbaceae</taxon>
        <taxon>Candidatus Schmidhempelia</taxon>
    </lineage>
</organism>
<comment type="caution">
    <text evidence="1">The sequence shown here is derived from an EMBL/GenBank/DDBJ whole genome shotgun (WGS) entry which is preliminary data.</text>
</comment>
<dbReference type="AlphaFoldDB" id="A0AB94IBT0"/>
<dbReference type="Proteomes" id="UP000506160">
    <property type="component" value="Unassembled WGS sequence"/>
</dbReference>
<sequence length="136" mass="15608">MKIIYEIYGGFKINDNDSVRLPIITNPSIDDMMSYLTNFRDKNGTLILFNNQEEKLKPYKMSLYSDSKRYLILFATSMEDGDIEVRTFNDESGSKEFIPMLGEPFAIASTTKNFSLVIQAFKEFLETGDVSRDLLS</sequence>
<gene>
    <name evidence="1" type="ORF">O970_06810</name>
</gene>
<dbReference type="RefSeq" id="WP_024496372.1">
    <property type="nucleotide sequence ID" value="NZ_AWGA01000064.1"/>
</dbReference>